<organism evidence="5 6">
    <name type="scientific">Aestuariivirga litoralis</name>
    <dbReference type="NCBI Taxonomy" id="2650924"/>
    <lineage>
        <taxon>Bacteria</taxon>
        <taxon>Pseudomonadati</taxon>
        <taxon>Pseudomonadota</taxon>
        <taxon>Alphaproteobacteria</taxon>
        <taxon>Hyphomicrobiales</taxon>
        <taxon>Aestuariivirgaceae</taxon>
        <taxon>Aestuariivirga</taxon>
    </lineage>
</organism>
<keyword evidence="3" id="KW-0732">Signal</keyword>
<dbReference type="InterPro" id="IPR001188">
    <property type="entry name" value="Sperm_putr-bd"/>
</dbReference>
<name>A0A2W2BMT9_9HYPH</name>
<dbReference type="GO" id="GO:0019808">
    <property type="term" value="F:polyamine binding"/>
    <property type="evidence" value="ECO:0007669"/>
    <property type="project" value="InterPro"/>
</dbReference>
<dbReference type="RefSeq" id="WP_111198091.1">
    <property type="nucleotide sequence ID" value="NZ_QKVK01000003.1"/>
</dbReference>
<evidence type="ECO:0008006" key="7">
    <source>
        <dbReference type="Google" id="ProtNLM"/>
    </source>
</evidence>
<reference evidence="6" key="1">
    <citation type="submission" date="2018-06" db="EMBL/GenBank/DDBJ databases">
        <title>Aestuariibacter litoralis strain KCTC 52945T.</title>
        <authorList>
            <person name="Li X."/>
            <person name="Salam N."/>
            <person name="Li J.-L."/>
            <person name="Chen Y.-M."/>
            <person name="Yang Z.-W."/>
            <person name="Zhang L.-Y."/>
            <person name="Han M.-X."/>
            <person name="Xiao M."/>
            <person name="Li W.-J."/>
        </authorList>
    </citation>
    <scope>NUCLEOTIDE SEQUENCE [LARGE SCALE GENOMIC DNA]</scope>
    <source>
        <strain evidence="6">KCTC 52945</strain>
    </source>
</reference>
<dbReference type="EMBL" id="QKVK01000003">
    <property type="protein sequence ID" value="PZF77559.1"/>
    <property type="molecule type" value="Genomic_DNA"/>
</dbReference>
<dbReference type="GO" id="GO:0042597">
    <property type="term" value="C:periplasmic space"/>
    <property type="evidence" value="ECO:0007669"/>
    <property type="project" value="UniProtKB-SubCell"/>
</dbReference>
<protein>
    <recommendedName>
        <fullName evidence="7">Spermidine/putrescine ABC transporter substrate-binding protein</fullName>
    </recommendedName>
</protein>
<dbReference type="PANTHER" id="PTHR30222">
    <property type="entry name" value="SPERMIDINE/PUTRESCINE-BINDING PERIPLASMIC PROTEIN"/>
    <property type="match status" value="1"/>
</dbReference>
<keyword evidence="4" id="KW-0574">Periplasm</keyword>
<accession>A0A2W2BMT9</accession>
<evidence type="ECO:0000313" key="6">
    <source>
        <dbReference type="Proteomes" id="UP000248795"/>
    </source>
</evidence>
<dbReference type="PANTHER" id="PTHR30222:SF2">
    <property type="entry name" value="ABC TRANSPORTER SUBSTRATE-BINDING PROTEIN"/>
    <property type="match status" value="1"/>
</dbReference>
<dbReference type="SUPFAM" id="SSF53850">
    <property type="entry name" value="Periplasmic binding protein-like II"/>
    <property type="match status" value="1"/>
</dbReference>
<dbReference type="AlphaFoldDB" id="A0A2W2BMT9"/>
<dbReference type="Gene3D" id="3.40.190.10">
    <property type="entry name" value="Periplasmic binding protein-like II"/>
    <property type="match status" value="2"/>
</dbReference>
<dbReference type="Proteomes" id="UP000248795">
    <property type="component" value="Unassembled WGS sequence"/>
</dbReference>
<gene>
    <name evidence="5" type="ORF">DK847_09645</name>
</gene>
<sequence>MNRNVSILSKGRRRFLKGAALAVAMPAIIGRACVSTAKAAFEGESLIAVSWSGNYEQVFRETVINPFNAKYNTKAETVGGWDQIVSQIKAAPADNPPFDVTVAEEYISSSGLAENLYMKTDRSKIPNLDAVYPWFYETRPDKAKDYGIPFGGGTCMLLIRKNLGIAPDSWGLLWDDRLAGKTTADSAAWWWTLSVPAVMDQTSPGLDEMYDMKTAEPLFAQLDKLKVAKWFKDGAEQANLLNQGEADAAMSYSSDAYTFMTQSPDEYSVAVPKEGASAWADWYFKVRGTKHNDLADLFMNYMLDKETQDRFLSQSLIFMARKDVTVPAHWNGYPTSNEDYHKMFQIITMDGWDKINANYQAYDDRMKQTIARTAG</sequence>
<evidence type="ECO:0000313" key="5">
    <source>
        <dbReference type="EMBL" id="PZF77559.1"/>
    </source>
</evidence>
<evidence type="ECO:0000256" key="4">
    <source>
        <dbReference type="ARBA" id="ARBA00022764"/>
    </source>
</evidence>
<dbReference type="PRINTS" id="PR00909">
    <property type="entry name" value="SPERMDNBNDNG"/>
</dbReference>
<dbReference type="PROSITE" id="PS51318">
    <property type="entry name" value="TAT"/>
    <property type="match status" value="1"/>
</dbReference>
<comment type="caution">
    <text evidence="5">The sequence shown here is derived from an EMBL/GenBank/DDBJ whole genome shotgun (WGS) entry which is preliminary data.</text>
</comment>
<dbReference type="GO" id="GO:0015846">
    <property type="term" value="P:polyamine transport"/>
    <property type="evidence" value="ECO:0007669"/>
    <property type="project" value="InterPro"/>
</dbReference>
<evidence type="ECO:0000256" key="2">
    <source>
        <dbReference type="ARBA" id="ARBA00022448"/>
    </source>
</evidence>
<proteinExistence type="predicted"/>
<dbReference type="InterPro" id="IPR006311">
    <property type="entry name" value="TAT_signal"/>
</dbReference>
<dbReference type="Pfam" id="PF13343">
    <property type="entry name" value="SBP_bac_6"/>
    <property type="match status" value="1"/>
</dbReference>
<evidence type="ECO:0000256" key="3">
    <source>
        <dbReference type="ARBA" id="ARBA00022729"/>
    </source>
</evidence>
<comment type="subcellular location">
    <subcellularLocation>
        <location evidence="1">Periplasm</location>
    </subcellularLocation>
</comment>
<keyword evidence="2" id="KW-0813">Transport</keyword>
<evidence type="ECO:0000256" key="1">
    <source>
        <dbReference type="ARBA" id="ARBA00004418"/>
    </source>
</evidence>
<keyword evidence="6" id="KW-1185">Reference proteome</keyword>